<dbReference type="Proteomes" id="UP000224097">
    <property type="component" value="Segment"/>
</dbReference>
<gene>
    <name evidence="2" type="ORF">SEA_CHUBSTER_8</name>
</gene>
<name>A0A1I9SCI5_9CAUD</name>
<evidence type="ECO:0000256" key="1">
    <source>
        <dbReference type="SAM" id="MobiDB-lite"/>
    </source>
</evidence>
<dbReference type="EMBL" id="KX670786">
    <property type="protein sequence ID" value="AOZ64562.1"/>
    <property type="molecule type" value="Genomic_DNA"/>
</dbReference>
<evidence type="ECO:0000313" key="3">
    <source>
        <dbReference type="Proteomes" id="UP000224097"/>
    </source>
</evidence>
<accession>A0A1I9SCI5</accession>
<organism evidence="2 3">
    <name type="scientific">Arthrobacter phage Chubster</name>
    <dbReference type="NCBI Taxonomy" id="1897527"/>
    <lineage>
        <taxon>Viruses</taxon>
        <taxon>Duplodnaviria</taxon>
        <taxon>Heunggongvirae</taxon>
        <taxon>Uroviricota</taxon>
        <taxon>Caudoviricetes</taxon>
        <taxon>Klausavirus</taxon>
        <taxon>Klausavirus princesstrina</taxon>
    </lineage>
</organism>
<sequence length="81" mass="8425">MPQKRGAKGRYVYNGGRARDRAKGRGKAAPSKGAAAPSGMSTRNALKMTSADKIKAAAIMYGTGSKQHAAAKKKFSGKKGK</sequence>
<feature type="compositionally biased region" description="Low complexity" evidence="1">
    <location>
        <begin position="27"/>
        <end position="39"/>
    </location>
</feature>
<proteinExistence type="predicted"/>
<reference evidence="2 3" key="1">
    <citation type="submission" date="2016-08" db="EMBL/GenBank/DDBJ databases">
        <authorList>
            <person name="Conboy A.J."/>
            <person name="Conboy D.B."/>
            <person name="Dunbar D."/>
            <person name="Moy E.A."/>
            <person name="Hughes L.E."/>
            <person name="Garlena R.A."/>
            <person name="Russell D.A."/>
            <person name="Pope W.H."/>
            <person name="Jacobs-Sera D."/>
            <person name="Hendrix R.W."/>
            <person name="Hatfull G.F."/>
        </authorList>
    </citation>
    <scope>NUCLEOTIDE SEQUENCE [LARGE SCALE GENOMIC DNA]</scope>
</reference>
<evidence type="ECO:0000313" key="2">
    <source>
        <dbReference type="EMBL" id="AOZ64562.1"/>
    </source>
</evidence>
<feature type="region of interest" description="Disordered" evidence="1">
    <location>
        <begin position="1"/>
        <end position="43"/>
    </location>
</feature>
<protein>
    <submittedName>
        <fullName evidence="2">Uncharacterized protein</fullName>
    </submittedName>
</protein>